<dbReference type="EMBL" id="CP002542">
    <property type="protein sequence ID" value="AEA42733.1"/>
    <property type="molecule type" value="Genomic_DNA"/>
</dbReference>
<dbReference type="InterPro" id="IPR001173">
    <property type="entry name" value="Glyco_trans_2-like"/>
</dbReference>
<dbReference type="PANTHER" id="PTHR22916:SF3">
    <property type="entry name" value="UDP-GLCNAC:BETAGAL BETA-1,3-N-ACETYLGLUCOSAMINYLTRANSFERASE-LIKE PROTEIN 1"/>
    <property type="match status" value="1"/>
</dbReference>
<evidence type="ECO:0000313" key="2">
    <source>
        <dbReference type="EMBL" id="AEA42733.1"/>
    </source>
</evidence>
<protein>
    <submittedName>
        <fullName evidence="2">Glycosyl transferase family 2</fullName>
    </submittedName>
</protein>
<reference evidence="3" key="2">
    <citation type="submission" date="2011-02" db="EMBL/GenBank/DDBJ databases">
        <title>The complete genome of Fluviicola taffensis DSM 16823.</title>
        <authorList>
            <consortium name="US DOE Joint Genome Institute (JGI-PGF)"/>
            <person name="Lucas S."/>
            <person name="Copeland A."/>
            <person name="Lapidus A."/>
            <person name="Bruce D."/>
            <person name="Goodwin L."/>
            <person name="Pitluck S."/>
            <person name="Kyrpides N."/>
            <person name="Mavromatis K."/>
            <person name="Ivanova N."/>
            <person name="Mikhailova N."/>
            <person name="Pagani I."/>
            <person name="Chertkov O."/>
            <person name="Detter J.C."/>
            <person name="Han C."/>
            <person name="Tapia R."/>
            <person name="Land M."/>
            <person name="Hauser L."/>
            <person name="Markowitz V."/>
            <person name="Cheng J.-F."/>
            <person name="Hugenholtz P."/>
            <person name="Woyke T."/>
            <person name="Wu D."/>
            <person name="Tindall B."/>
            <person name="Pomrenke H.G."/>
            <person name="Brambilla E."/>
            <person name="Klenk H.-P."/>
            <person name="Eisen J.A."/>
        </authorList>
    </citation>
    <scope>NUCLEOTIDE SEQUENCE [LARGE SCALE GENOMIC DNA]</scope>
    <source>
        <strain evidence="3">DSM 16823 / RW262 / RW262</strain>
    </source>
</reference>
<proteinExistence type="predicted"/>
<accession>F2II33</accession>
<gene>
    <name evidence="2" type="ordered locus">Fluta_0729</name>
</gene>
<dbReference type="KEGG" id="fte:Fluta_0729"/>
<dbReference type="Pfam" id="PF00535">
    <property type="entry name" value="Glycos_transf_2"/>
    <property type="match status" value="1"/>
</dbReference>
<name>F2II33_FLUTR</name>
<dbReference type="PANTHER" id="PTHR22916">
    <property type="entry name" value="GLYCOSYLTRANSFERASE"/>
    <property type="match status" value="1"/>
</dbReference>
<dbReference type="HOGENOM" id="CLU_025996_0_5_10"/>
<dbReference type="STRING" id="755732.Fluta_0729"/>
<dbReference type="RefSeq" id="WP_013685505.1">
    <property type="nucleotide sequence ID" value="NC_015321.1"/>
</dbReference>
<keyword evidence="3" id="KW-1185">Reference proteome</keyword>
<evidence type="ECO:0000259" key="1">
    <source>
        <dbReference type="Pfam" id="PF00535"/>
    </source>
</evidence>
<sequence length="296" mass="34946">MFLSIVIPTYNRAHLIENTLQRVLDQTCDDFEVIIIDDGSTDNTEEIIQPYLSEKVKYYRIPNSERGAARNRGTELAKGNYVNWFDSDDEMLPNHVSFIKELVEKNNKPEVLHVMYQIKDQTTGKTTTIQSSYSSRQRKRKNFLIEGNYLACNPVIVRRDIALENPFIENRNLSASEDYELWLRLLAKYTFVKSAEITSYLIQHDERSVNTMTDPDKLELRFLTFLKYIDTNKQLKEFLGIDYSYFVMRNYLILAVDLAYNGHKRKGLFYLKKALREHKRALNQRVFWATLKHLIF</sequence>
<dbReference type="Gene3D" id="3.90.550.10">
    <property type="entry name" value="Spore Coat Polysaccharide Biosynthesis Protein SpsA, Chain A"/>
    <property type="match status" value="1"/>
</dbReference>
<dbReference type="SUPFAM" id="SSF53448">
    <property type="entry name" value="Nucleotide-diphospho-sugar transferases"/>
    <property type="match status" value="1"/>
</dbReference>
<organism evidence="2 3">
    <name type="scientific">Fluviicola taffensis (strain DSM 16823 / NCIMB 13979 / RW262)</name>
    <dbReference type="NCBI Taxonomy" id="755732"/>
    <lineage>
        <taxon>Bacteria</taxon>
        <taxon>Pseudomonadati</taxon>
        <taxon>Bacteroidota</taxon>
        <taxon>Flavobacteriia</taxon>
        <taxon>Flavobacteriales</taxon>
        <taxon>Crocinitomicaceae</taxon>
        <taxon>Fluviicola</taxon>
    </lineage>
</organism>
<dbReference type="Proteomes" id="UP000007463">
    <property type="component" value="Chromosome"/>
</dbReference>
<dbReference type="GO" id="GO:0016758">
    <property type="term" value="F:hexosyltransferase activity"/>
    <property type="evidence" value="ECO:0007669"/>
    <property type="project" value="UniProtKB-ARBA"/>
</dbReference>
<keyword evidence="2" id="KW-0808">Transferase</keyword>
<feature type="domain" description="Glycosyltransferase 2-like" evidence="1">
    <location>
        <begin position="4"/>
        <end position="144"/>
    </location>
</feature>
<dbReference type="AlphaFoldDB" id="F2II33"/>
<reference evidence="2 3" key="1">
    <citation type="journal article" date="2011" name="Stand. Genomic Sci.">
        <title>Complete genome sequence of the gliding freshwater bacterium Fluviicola taffensis type strain (RW262).</title>
        <authorList>
            <person name="Woyke T."/>
            <person name="Chertkov O."/>
            <person name="Lapidus A."/>
            <person name="Nolan M."/>
            <person name="Lucas S."/>
            <person name="Del Rio T.G."/>
            <person name="Tice H."/>
            <person name="Cheng J.F."/>
            <person name="Tapia R."/>
            <person name="Han C."/>
            <person name="Goodwin L."/>
            <person name="Pitluck S."/>
            <person name="Liolios K."/>
            <person name="Pagani I."/>
            <person name="Ivanova N."/>
            <person name="Huntemann M."/>
            <person name="Mavromatis K."/>
            <person name="Mikhailova N."/>
            <person name="Pati A."/>
            <person name="Chen A."/>
            <person name="Palaniappan K."/>
            <person name="Land M."/>
            <person name="Hauser L."/>
            <person name="Brambilla E.M."/>
            <person name="Rohde M."/>
            <person name="Mwirichia R."/>
            <person name="Sikorski J."/>
            <person name="Tindall B.J."/>
            <person name="Goker M."/>
            <person name="Bristow J."/>
            <person name="Eisen J.A."/>
            <person name="Markowitz V."/>
            <person name="Hugenholtz P."/>
            <person name="Klenk H.P."/>
            <person name="Kyrpides N.C."/>
        </authorList>
    </citation>
    <scope>NUCLEOTIDE SEQUENCE [LARGE SCALE GENOMIC DNA]</scope>
    <source>
        <strain evidence="3">DSM 16823 / RW262 / RW262</strain>
    </source>
</reference>
<dbReference type="InterPro" id="IPR029044">
    <property type="entry name" value="Nucleotide-diphossugar_trans"/>
</dbReference>
<evidence type="ECO:0000313" key="3">
    <source>
        <dbReference type="Proteomes" id="UP000007463"/>
    </source>
</evidence>
<dbReference type="eggNOG" id="COG1215">
    <property type="taxonomic scope" value="Bacteria"/>
</dbReference>